<accession>A0A0C3GAT9</accession>
<dbReference type="InParanoid" id="A0A0C3GAT9"/>
<protein>
    <submittedName>
        <fullName evidence="1">Uncharacterized protein</fullName>
    </submittedName>
</protein>
<dbReference type="AlphaFoldDB" id="A0A0C3GAT9"/>
<evidence type="ECO:0000313" key="1">
    <source>
        <dbReference type="EMBL" id="KIM93300.1"/>
    </source>
</evidence>
<sequence length="241" mass="27647">MNKHRLWVDRFLLPAIREVCPQDVIQYHPRSFDDAESKTNSRRRENCSGNVCNNMDMHHYLPLEYLEDIWRHITRSVEQSELAQFRGLFIECRAKVIDHLCQVLGWAKADLSNTWIDVGVEDTAASCNSIFLMKSHCLKAWIDSMKHSIQSPLVAAECFNWNLTGQAGSARVETRKTYPLRKGGIAYTQCYNANKDILSTASKRDHGLFGEPPLEGMTYLLSLLDAWIVAARQYRNAIKLL</sequence>
<reference evidence="1 2" key="1">
    <citation type="submission" date="2014-04" db="EMBL/GenBank/DDBJ databases">
        <authorList>
            <consortium name="DOE Joint Genome Institute"/>
            <person name="Kuo A."/>
            <person name="Martino E."/>
            <person name="Perotto S."/>
            <person name="Kohler A."/>
            <person name="Nagy L.G."/>
            <person name="Floudas D."/>
            <person name="Copeland A."/>
            <person name="Barry K.W."/>
            <person name="Cichocki N."/>
            <person name="Veneault-Fourrey C."/>
            <person name="LaButti K."/>
            <person name="Lindquist E.A."/>
            <person name="Lipzen A."/>
            <person name="Lundell T."/>
            <person name="Morin E."/>
            <person name="Murat C."/>
            <person name="Sun H."/>
            <person name="Tunlid A."/>
            <person name="Henrissat B."/>
            <person name="Grigoriev I.V."/>
            <person name="Hibbett D.S."/>
            <person name="Martin F."/>
            <person name="Nordberg H.P."/>
            <person name="Cantor M.N."/>
            <person name="Hua S.X."/>
        </authorList>
    </citation>
    <scope>NUCLEOTIDE SEQUENCE [LARGE SCALE GENOMIC DNA]</scope>
    <source>
        <strain evidence="1 2">Zn</strain>
    </source>
</reference>
<evidence type="ECO:0000313" key="2">
    <source>
        <dbReference type="Proteomes" id="UP000054321"/>
    </source>
</evidence>
<dbReference type="STRING" id="913774.A0A0C3GAT9"/>
<dbReference type="HOGENOM" id="CLU_1152067_0_0_1"/>
<gene>
    <name evidence="1" type="ORF">OIDMADRAFT_61798</name>
</gene>
<organism evidence="1 2">
    <name type="scientific">Oidiodendron maius (strain Zn)</name>
    <dbReference type="NCBI Taxonomy" id="913774"/>
    <lineage>
        <taxon>Eukaryota</taxon>
        <taxon>Fungi</taxon>
        <taxon>Dikarya</taxon>
        <taxon>Ascomycota</taxon>
        <taxon>Pezizomycotina</taxon>
        <taxon>Leotiomycetes</taxon>
        <taxon>Leotiomycetes incertae sedis</taxon>
        <taxon>Myxotrichaceae</taxon>
        <taxon>Oidiodendron</taxon>
    </lineage>
</organism>
<dbReference type="OrthoDB" id="5369347at2759"/>
<proteinExistence type="predicted"/>
<name>A0A0C3GAT9_OIDMZ</name>
<dbReference type="Proteomes" id="UP000054321">
    <property type="component" value="Unassembled WGS sequence"/>
</dbReference>
<keyword evidence="2" id="KW-1185">Reference proteome</keyword>
<reference evidence="2" key="2">
    <citation type="submission" date="2015-01" db="EMBL/GenBank/DDBJ databases">
        <title>Evolutionary Origins and Diversification of the Mycorrhizal Mutualists.</title>
        <authorList>
            <consortium name="DOE Joint Genome Institute"/>
            <consortium name="Mycorrhizal Genomics Consortium"/>
            <person name="Kohler A."/>
            <person name="Kuo A."/>
            <person name="Nagy L.G."/>
            <person name="Floudas D."/>
            <person name="Copeland A."/>
            <person name="Barry K.W."/>
            <person name="Cichocki N."/>
            <person name="Veneault-Fourrey C."/>
            <person name="LaButti K."/>
            <person name="Lindquist E.A."/>
            <person name="Lipzen A."/>
            <person name="Lundell T."/>
            <person name="Morin E."/>
            <person name="Murat C."/>
            <person name="Riley R."/>
            <person name="Ohm R."/>
            <person name="Sun H."/>
            <person name="Tunlid A."/>
            <person name="Henrissat B."/>
            <person name="Grigoriev I.V."/>
            <person name="Hibbett D.S."/>
            <person name="Martin F."/>
        </authorList>
    </citation>
    <scope>NUCLEOTIDE SEQUENCE [LARGE SCALE GENOMIC DNA]</scope>
    <source>
        <strain evidence="2">Zn</strain>
    </source>
</reference>
<dbReference type="EMBL" id="KN832897">
    <property type="protein sequence ID" value="KIM93300.1"/>
    <property type="molecule type" value="Genomic_DNA"/>
</dbReference>